<comment type="similarity">
    <text evidence="1">Belongs to the LysR transcriptional regulatory family.</text>
</comment>
<dbReference type="Proteomes" id="UP000256845">
    <property type="component" value="Unassembled WGS sequence"/>
</dbReference>
<dbReference type="GO" id="GO:0006351">
    <property type="term" value="P:DNA-templated transcription"/>
    <property type="evidence" value="ECO:0007669"/>
    <property type="project" value="TreeGrafter"/>
</dbReference>
<evidence type="ECO:0000256" key="2">
    <source>
        <dbReference type="ARBA" id="ARBA00023015"/>
    </source>
</evidence>
<accession>A0A3D9HK47</accession>
<dbReference type="PRINTS" id="PR00039">
    <property type="entry name" value="HTHLYSR"/>
</dbReference>
<name>A0A3D9HK47_9PROT</name>
<evidence type="ECO:0000259" key="5">
    <source>
        <dbReference type="PROSITE" id="PS50931"/>
    </source>
</evidence>
<dbReference type="GO" id="GO:0043565">
    <property type="term" value="F:sequence-specific DNA binding"/>
    <property type="evidence" value="ECO:0007669"/>
    <property type="project" value="TreeGrafter"/>
</dbReference>
<dbReference type="PROSITE" id="PS50931">
    <property type="entry name" value="HTH_LYSR"/>
    <property type="match status" value="1"/>
</dbReference>
<dbReference type="InterPro" id="IPR036390">
    <property type="entry name" value="WH_DNA-bd_sf"/>
</dbReference>
<dbReference type="Gene3D" id="3.40.190.10">
    <property type="entry name" value="Periplasmic binding protein-like II"/>
    <property type="match status" value="2"/>
</dbReference>
<reference evidence="6 7" key="1">
    <citation type="submission" date="2018-07" db="EMBL/GenBank/DDBJ databases">
        <title>Genomic Encyclopedia of Type Strains, Phase III (KMG-III): the genomes of soil and plant-associated and newly described type strains.</title>
        <authorList>
            <person name="Whitman W."/>
        </authorList>
    </citation>
    <scope>NUCLEOTIDE SEQUENCE [LARGE SCALE GENOMIC DNA]</scope>
    <source>
        <strain evidence="6 7">CECT 8488</strain>
    </source>
</reference>
<comment type="caution">
    <text evidence="6">The sequence shown here is derived from an EMBL/GenBank/DDBJ whole genome shotgun (WGS) entry which is preliminary data.</text>
</comment>
<dbReference type="Gene3D" id="1.10.10.10">
    <property type="entry name" value="Winged helix-like DNA-binding domain superfamily/Winged helix DNA-binding domain"/>
    <property type="match status" value="1"/>
</dbReference>
<dbReference type="RefSeq" id="WP_181905350.1">
    <property type="nucleotide sequence ID" value="NZ_QRDW01000005.1"/>
</dbReference>
<dbReference type="EMBL" id="QRDW01000005">
    <property type="protein sequence ID" value="RED49795.1"/>
    <property type="molecule type" value="Genomic_DNA"/>
</dbReference>
<evidence type="ECO:0000256" key="4">
    <source>
        <dbReference type="ARBA" id="ARBA00023163"/>
    </source>
</evidence>
<dbReference type="SUPFAM" id="SSF53850">
    <property type="entry name" value="Periplasmic binding protein-like II"/>
    <property type="match status" value="1"/>
</dbReference>
<evidence type="ECO:0000256" key="3">
    <source>
        <dbReference type="ARBA" id="ARBA00023125"/>
    </source>
</evidence>
<organism evidence="6 7">
    <name type="scientific">Aestuariispira insulae</name>
    <dbReference type="NCBI Taxonomy" id="1461337"/>
    <lineage>
        <taxon>Bacteria</taxon>
        <taxon>Pseudomonadati</taxon>
        <taxon>Pseudomonadota</taxon>
        <taxon>Alphaproteobacteria</taxon>
        <taxon>Rhodospirillales</taxon>
        <taxon>Kiloniellaceae</taxon>
        <taxon>Aestuariispira</taxon>
    </lineage>
</organism>
<protein>
    <submittedName>
        <fullName evidence="6">LysR family transcriptional regulator</fullName>
    </submittedName>
</protein>
<evidence type="ECO:0000313" key="6">
    <source>
        <dbReference type="EMBL" id="RED49795.1"/>
    </source>
</evidence>
<sequence length="306" mass="34793">MQNNTPLPLNALRAFEIAAKHLSFTRAAEELSVTQGAISRHVKGLEEYLQLPLFHRHHKTLELTEEGRYLLQGLTGAFEQIQETVRSLGNNRPELNIKSPPSLAARWLIPRLHRFEETHPEVLINLTTAWHFYDPDKEYFDAGIGYERAAGPEEYLAASLIKELICEEWMTPVCAPGYLEGKPPLQSPGDLNRHILLNCKGKRGFDDWTDWAEKLGVRPFNPRQIRQFDFLDIALNAAAAGQGIALGDIRFVQNDIEAGRLIIPLDAPPQKIGSYFMIRKRRANAHPGLVKFKDWMQEEARSDLPK</sequence>
<keyword evidence="2" id="KW-0805">Transcription regulation</keyword>
<dbReference type="Pfam" id="PF03466">
    <property type="entry name" value="LysR_substrate"/>
    <property type="match status" value="1"/>
</dbReference>
<keyword evidence="7" id="KW-1185">Reference proteome</keyword>
<evidence type="ECO:0000313" key="7">
    <source>
        <dbReference type="Proteomes" id="UP000256845"/>
    </source>
</evidence>
<keyword evidence="4" id="KW-0804">Transcription</keyword>
<dbReference type="CDD" id="cd08432">
    <property type="entry name" value="PBP2_GcdR_TrpI_HvrB_AmpR_like"/>
    <property type="match status" value="1"/>
</dbReference>
<dbReference type="InterPro" id="IPR005119">
    <property type="entry name" value="LysR_subst-bd"/>
</dbReference>
<proteinExistence type="inferred from homology"/>
<dbReference type="InterPro" id="IPR000847">
    <property type="entry name" value="LysR_HTH_N"/>
</dbReference>
<feature type="domain" description="HTH lysR-type" evidence="5">
    <location>
        <begin position="7"/>
        <end position="64"/>
    </location>
</feature>
<dbReference type="FunFam" id="1.10.10.10:FF:000038">
    <property type="entry name" value="Glycine cleavage system transcriptional activator"/>
    <property type="match status" value="1"/>
</dbReference>
<dbReference type="PANTHER" id="PTHR30537:SF26">
    <property type="entry name" value="GLYCINE CLEAVAGE SYSTEM TRANSCRIPTIONAL ACTIVATOR"/>
    <property type="match status" value="1"/>
</dbReference>
<dbReference type="InterPro" id="IPR058163">
    <property type="entry name" value="LysR-type_TF_proteobact-type"/>
</dbReference>
<dbReference type="GO" id="GO:0003700">
    <property type="term" value="F:DNA-binding transcription factor activity"/>
    <property type="evidence" value="ECO:0007669"/>
    <property type="project" value="InterPro"/>
</dbReference>
<dbReference type="PANTHER" id="PTHR30537">
    <property type="entry name" value="HTH-TYPE TRANSCRIPTIONAL REGULATOR"/>
    <property type="match status" value="1"/>
</dbReference>
<dbReference type="Pfam" id="PF00126">
    <property type="entry name" value="HTH_1"/>
    <property type="match status" value="1"/>
</dbReference>
<keyword evidence="3" id="KW-0238">DNA-binding</keyword>
<evidence type="ECO:0000256" key="1">
    <source>
        <dbReference type="ARBA" id="ARBA00009437"/>
    </source>
</evidence>
<dbReference type="AlphaFoldDB" id="A0A3D9HK47"/>
<dbReference type="SUPFAM" id="SSF46785">
    <property type="entry name" value="Winged helix' DNA-binding domain"/>
    <property type="match status" value="1"/>
</dbReference>
<gene>
    <name evidence="6" type="ORF">DFP90_105167</name>
</gene>
<dbReference type="InterPro" id="IPR036388">
    <property type="entry name" value="WH-like_DNA-bd_sf"/>
</dbReference>